<dbReference type="AlphaFoldDB" id="L1KRP1"/>
<evidence type="ECO:0000256" key="6">
    <source>
        <dbReference type="ARBA" id="ARBA00048178"/>
    </source>
</evidence>
<protein>
    <recommendedName>
        <fullName evidence="5">UDP-N-acetylglucosamine kinase</fullName>
        <ecNumber evidence="2">2.7.1.176</ecNumber>
    </recommendedName>
    <alternativeName>
        <fullName evidence="5">UDP-N-acetylglucosamine kinase</fullName>
    </alternativeName>
</protein>
<evidence type="ECO:0000256" key="1">
    <source>
        <dbReference type="ARBA" id="ARBA00009104"/>
    </source>
</evidence>
<organism evidence="9 10">
    <name type="scientific">Streptomyces ipomoeae 91-03</name>
    <dbReference type="NCBI Taxonomy" id="698759"/>
    <lineage>
        <taxon>Bacteria</taxon>
        <taxon>Bacillati</taxon>
        <taxon>Actinomycetota</taxon>
        <taxon>Actinomycetes</taxon>
        <taxon>Kitasatosporales</taxon>
        <taxon>Streptomycetaceae</taxon>
        <taxon>Streptomyces</taxon>
    </lineage>
</organism>
<dbReference type="Pfam" id="PF06414">
    <property type="entry name" value="Zeta_toxin"/>
    <property type="match status" value="1"/>
</dbReference>
<evidence type="ECO:0000256" key="4">
    <source>
        <dbReference type="ARBA" id="ARBA00022840"/>
    </source>
</evidence>
<feature type="compositionally biased region" description="Low complexity" evidence="7">
    <location>
        <begin position="466"/>
        <end position="486"/>
    </location>
</feature>
<evidence type="ECO:0000256" key="7">
    <source>
        <dbReference type="SAM" id="MobiDB-lite"/>
    </source>
</evidence>
<keyword evidence="4" id="KW-0067">ATP-binding</keyword>
<feature type="region of interest" description="Disordered" evidence="7">
    <location>
        <begin position="413"/>
        <end position="505"/>
    </location>
</feature>
<dbReference type="SUPFAM" id="SSF52540">
    <property type="entry name" value="P-loop containing nucleoside triphosphate hydrolases"/>
    <property type="match status" value="1"/>
</dbReference>
<keyword evidence="3" id="KW-0547">Nucleotide-binding</keyword>
<dbReference type="InterPro" id="IPR010488">
    <property type="entry name" value="Zeta_toxin_domain"/>
</dbReference>
<accession>L1KRP1</accession>
<comment type="similarity">
    <text evidence="1">Belongs to the zeta toxin family.</text>
</comment>
<feature type="domain" description="Zeta toxin" evidence="8">
    <location>
        <begin position="145"/>
        <end position="325"/>
    </location>
</feature>
<dbReference type="InterPro" id="IPR027417">
    <property type="entry name" value="P-loop_NTPase"/>
</dbReference>
<feature type="compositionally biased region" description="Basic and acidic residues" evidence="7">
    <location>
        <begin position="117"/>
        <end position="126"/>
    </location>
</feature>
<evidence type="ECO:0000256" key="5">
    <source>
        <dbReference type="ARBA" id="ARBA00032897"/>
    </source>
</evidence>
<evidence type="ECO:0000259" key="8">
    <source>
        <dbReference type="Pfam" id="PF06414"/>
    </source>
</evidence>
<feature type="compositionally biased region" description="Low complexity" evidence="7">
    <location>
        <begin position="27"/>
        <end position="82"/>
    </location>
</feature>
<dbReference type="EMBL" id="AEJC01000467">
    <property type="protein sequence ID" value="EKX63048.1"/>
    <property type="molecule type" value="Genomic_DNA"/>
</dbReference>
<feature type="compositionally biased region" description="Low complexity" evidence="7">
    <location>
        <begin position="414"/>
        <end position="456"/>
    </location>
</feature>
<evidence type="ECO:0000313" key="9">
    <source>
        <dbReference type="EMBL" id="EKX63048.1"/>
    </source>
</evidence>
<dbReference type="GO" id="GO:0005524">
    <property type="term" value="F:ATP binding"/>
    <property type="evidence" value="ECO:0007669"/>
    <property type="project" value="UniProtKB-KW"/>
</dbReference>
<proteinExistence type="inferred from homology"/>
<comment type="catalytic activity">
    <reaction evidence="6">
        <text>UDP-N-acetyl-alpha-D-glucosamine + ATP = UDP-N-acetyl-alpha-D-glucosamine 3'-phosphate + ADP + H(+)</text>
        <dbReference type="Rhea" id="RHEA:32671"/>
        <dbReference type="ChEBI" id="CHEBI:15378"/>
        <dbReference type="ChEBI" id="CHEBI:30616"/>
        <dbReference type="ChEBI" id="CHEBI:57705"/>
        <dbReference type="ChEBI" id="CHEBI:64353"/>
        <dbReference type="ChEBI" id="CHEBI:456216"/>
        <dbReference type="EC" id="2.7.1.176"/>
    </reaction>
</comment>
<dbReference type="Proteomes" id="UP000010411">
    <property type="component" value="Unassembled WGS sequence"/>
</dbReference>
<sequence length="505" mass="52232">MTGERAAGAQPGQEPSRPGRQPPGPQPGSAGSGVQASGSQPGSAGSGVQASGPQPGSAGSGVQASGSQPGPAGSGPQASGSQPGPPGSGPQAPGPQPQASESRSQASEPRSSVPELDPLRHALSPERHDQVYREVIAPAVLVGEESARPRVIVLGGQPGSGKSSVARALLGDREVVKISSDGIRELHPKWTELLRADDTTAGFYTHHDARAWVETAIGEAIDRRLDVLFDTAQDDPERTRRLLNQFREAGYEVDVVFVAGGSALSRLGVLERYHTDRLAQGGARFVEDPDRSFPGVIASAQVIDAERLADSVTVYRRDGTALHHNTLGPDGDWTRPTGTDGALLAERERPWTQAESEWFADTAEKLAKVKPEELGEPIQPRWRELVSDAIAAAQPYAHPSVSDRLTALRTSLRTAPSAPEATSAAPAIPGAAPTGPTAPGASPAAPTTPGISSAATLRSRGVSPNTAPGVPRTPGAPGTPGTSQSPNRPPTTPPPHNNPGPNRSR</sequence>
<feature type="compositionally biased region" description="Low complexity" evidence="7">
    <location>
        <begin position="10"/>
        <end position="19"/>
    </location>
</feature>
<dbReference type="Gene3D" id="3.40.50.300">
    <property type="entry name" value="P-loop containing nucleotide triphosphate hydrolases"/>
    <property type="match status" value="1"/>
</dbReference>
<gene>
    <name evidence="9" type="ORF">STRIP9103_06495</name>
</gene>
<dbReference type="EC" id="2.7.1.176" evidence="2"/>
<feature type="compositionally biased region" description="Pro residues" evidence="7">
    <location>
        <begin position="83"/>
        <end position="96"/>
    </location>
</feature>
<dbReference type="GO" id="GO:0016301">
    <property type="term" value="F:kinase activity"/>
    <property type="evidence" value="ECO:0007669"/>
    <property type="project" value="InterPro"/>
</dbReference>
<dbReference type="PATRIC" id="fig|698759.3.peg.6270"/>
<feature type="compositionally biased region" description="Polar residues" evidence="7">
    <location>
        <begin position="101"/>
        <end position="110"/>
    </location>
</feature>
<feature type="compositionally biased region" description="Pro residues" evidence="7">
    <location>
        <begin position="487"/>
        <end position="498"/>
    </location>
</feature>
<keyword evidence="10" id="KW-1185">Reference proteome</keyword>
<name>L1KRP1_9ACTN</name>
<comment type="caution">
    <text evidence="9">The sequence shown here is derived from an EMBL/GenBank/DDBJ whole genome shotgun (WGS) entry which is preliminary data.</text>
</comment>
<feature type="region of interest" description="Disordered" evidence="7">
    <location>
        <begin position="1"/>
        <end position="126"/>
    </location>
</feature>
<evidence type="ECO:0000256" key="3">
    <source>
        <dbReference type="ARBA" id="ARBA00022741"/>
    </source>
</evidence>
<evidence type="ECO:0000256" key="2">
    <source>
        <dbReference type="ARBA" id="ARBA00011963"/>
    </source>
</evidence>
<evidence type="ECO:0000313" key="10">
    <source>
        <dbReference type="Proteomes" id="UP000010411"/>
    </source>
</evidence>
<reference evidence="9 10" key="1">
    <citation type="submission" date="2012-11" db="EMBL/GenBank/DDBJ databases">
        <authorList>
            <person name="Huguet-Tapia J.C."/>
            <person name="Durkin A.S."/>
            <person name="Pettis G.S."/>
            <person name="Badger J.H."/>
        </authorList>
    </citation>
    <scope>NUCLEOTIDE SEQUENCE [LARGE SCALE GENOMIC DNA]</scope>
    <source>
        <strain evidence="9 10">91-03</strain>
    </source>
</reference>